<dbReference type="Gene3D" id="1.10.10.10">
    <property type="entry name" value="Winged helix-like DNA-binding domain superfamily/Winged helix DNA-binding domain"/>
    <property type="match status" value="1"/>
</dbReference>
<dbReference type="GO" id="GO:0003700">
    <property type="term" value="F:DNA-binding transcription factor activity"/>
    <property type="evidence" value="ECO:0007669"/>
    <property type="project" value="InterPro"/>
</dbReference>
<accession>A0A9N8EMT8</accession>
<dbReference type="PANTHER" id="PTHR10015">
    <property type="entry name" value="HEAT SHOCK TRANSCRIPTION FACTOR"/>
    <property type="match status" value="1"/>
</dbReference>
<name>A0A9N8EMT8_9STRA</name>
<dbReference type="Pfam" id="PF00447">
    <property type="entry name" value="HSF_DNA-bind"/>
    <property type="match status" value="1"/>
</dbReference>
<dbReference type="PANTHER" id="PTHR10015:SF206">
    <property type="entry name" value="HSF-TYPE DNA-BINDING DOMAIN-CONTAINING PROTEIN"/>
    <property type="match status" value="1"/>
</dbReference>
<gene>
    <name evidence="7" type="ORF">SEMRO_1238_G255240.1</name>
</gene>
<dbReference type="Proteomes" id="UP001153069">
    <property type="component" value="Unassembled WGS sequence"/>
</dbReference>
<keyword evidence="8" id="KW-1185">Reference proteome</keyword>
<dbReference type="InterPro" id="IPR036388">
    <property type="entry name" value="WH-like_DNA-bd_sf"/>
</dbReference>
<feature type="region of interest" description="Disordered" evidence="5">
    <location>
        <begin position="185"/>
        <end position="208"/>
    </location>
</feature>
<keyword evidence="2" id="KW-0238">DNA-binding</keyword>
<dbReference type="AlphaFoldDB" id="A0A9N8EMT8"/>
<dbReference type="GO" id="GO:0005634">
    <property type="term" value="C:nucleus"/>
    <property type="evidence" value="ECO:0007669"/>
    <property type="project" value="UniProtKB-SubCell"/>
</dbReference>
<dbReference type="FunFam" id="1.10.10.10:FF:000479">
    <property type="entry name" value="Predicted protein"/>
    <property type="match status" value="1"/>
</dbReference>
<comment type="subcellular location">
    <subcellularLocation>
        <location evidence="1">Nucleus</location>
    </subcellularLocation>
</comment>
<dbReference type="SUPFAM" id="SSF46785">
    <property type="entry name" value="Winged helix' DNA-binding domain"/>
    <property type="match status" value="1"/>
</dbReference>
<dbReference type="InterPro" id="IPR000232">
    <property type="entry name" value="HSF_DNA-bd"/>
</dbReference>
<feature type="domain" description="HSF-type DNA-binding" evidence="6">
    <location>
        <begin position="208"/>
        <end position="305"/>
    </location>
</feature>
<evidence type="ECO:0000256" key="1">
    <source>
        <dbReference type="ARBA" id="ARBA00004123"/>
    </source>
</evidence>
<dbReference type="EMBL" id="CAICTM010001236">
    <property type="protein sequence ID" value="CAB9521839.1"/>
    <property type="molecule type" value="Genomic_DNA"/>
</dbReference>
<dbReference type="InterPro" id="IPR036390">
    <property type="entry name" value="WH_DNA-bd_sf"/>
</dbReference>
<evidence type="ECO:0000256" key="4">
    <source>
        <dbReference type="RuleBase" id="RU004020"/>
    </source>
</evidence>
<evidence type="ECO:0000313" key="8">
    <source>
        <dbReference type="Proteomes" id="UP001153069"/>
    </source>
</evidence>
<reference evidence="7" key="1">
    <citation type="submission" date="2020-06" db="EMBL/GenBank/DDBJ databases">
        <authorList>
            <consortium name="Plant Systems Biology data submission"/>
        </authorList>
    </citation>
    <scope>NUCLEOTIDE SEQUENCE</scope>
    <source>
        <strain evidence="7">D6</strain>
    </source>
</reference>
<evidence type="ECO:0000256" key="2">
    <source>
        <dbReference type="ARBA" id="ARBA00023125"/>
    </source>
</evidence>
<evidence type="ECO:0000259" key="6">
    <source>
        <dbReference type="SMART" id="SM00415"/>
    </source>
</evidence>
<comment type="similarity">
    <text evidence="4">Belongs to the HSF family.</text>
</comment>
<dbReference type="SMART" id="SM00415">
    <property type="entry name" value="HSF"/>
    <property type="match status" value="1"/>
</dbReference>
<organism evidence="7 8">
    <name type="scientific">Seminavis robusta</name>
    <dbReference type="NCBI Taxonomy" id="568900"/>
    <lineage>
        <taxon>Eukaryota</taxon>
        <taxon>Sar</taxon>
        <taxon>Stramenopiles</taxon>
        <taxon>Ochrophyta</taxon>
        <taxon>Bacillariophyta</taxon>
        <taxon>Bacillariophyceae</taxon>
        <taxon>Bacillariophycidae</taxon>
        <taxon>Naviculales</taxon>
        <taxon>Naviculaceae</taxon>
        <taxon>Seminavis</taxon>
    </lineage>
</organism>
<dbReference type="OrthoDB" id="79033at2759"/>
<evidence type="ECO:0000313" key="7">
    <source>
        <dbReference type="EMBL" id="CAB9521839.1"/>
    </source>
</evidence>
<comment type="caution">
    <text evidence="7">The sequence shown here is derived from an EMBL/GenBank/DDBJ whole genome shotgun (WGS) entry which is preliminary data.</text>
</comment>
<keyword evidence="3" id="KW-0539">Nucleus</keyword>
<sequence>MSNNALLQTSLRNSLADVLSELDNIDHVMVPPAVAPSPPVAVQPSLALPSFSLLPHSSRRSLTMPSTHVRPSAALGISSEQLIMAAEREKRMMEEKKFMADLDRARVAAAARQRALQNAIHERQQMQNRSLLSLFHKGACAYPTSIPQVFASSMKLKAAPQVMMQPPKDALKELGSSLRQKSSPYVDVVDAADPDPSDSRVKKTRGGVTEPFPERLHRLLMEIAKDGNGDVISFLPHGRAFAIHKPDRFISDIMPQYFKQKSLSSFQRQLNLYGFKRVQSGRDGGAYYHELFLQGRPNMSMLMRRVGLPKGDDRRKMRSKNVQIDPDFYSMKPAVAHRAFLA</sequence>
<dbReference type="GO" id="GO:0043565">
    <property type="term" value="F:sequence-specific DNA binding"/>
    <property type="evidence" value="ECO:0007669"/>
    <property type="project" value="InterPro"/>
</dbReference>
<protein>
    <submittedName>
        <fullName evidence="7">Shock factor protein 4</fullName>
    </submittedName>
</protein>
<evidence type="ECO:0000256" key="3">
    <source>
        <dbReference type="ARBA" id="ARBA00023242"/>
    </source>
</evidence>
<evidence type="ECO:0000256" key="5">
    <source>
        <dbReference type="SAM" id="MobiDB-lite"/>
    </source>
</evidence>
<proteinExistence type="inferred from homology"/>